<dbReference type="EMBL" id="JARBHA010000017">
    <property type="protein sequence ID" value="KAJ9677612.1"/>
    <property type="molecule type" value="Genomic_DNA"/>
</dbReference>
<evidence type="ECO:0000313" key="3">
    <source>
        <dbReference type="EMBL" id="KAJ9677612.1"/>
    </source>
</evidence>
<accession>A0AA38YW37</accession>
<feature type="compositionally biased region" description="Polar residues" evidence="2">
    <location>
        <begin position="338"/>
        <end position="350"/>
    </location>
</feature>
<organism evidence="3 4">
    <name type="scientific">Vitis rotundifolia</name>
    <name type="common">Muscadine grape</name>
    <dbReference type="NCBI Taxonomy" id="103349"/>
    <lineage>
        <taxon>Eukaryota</taxon>
        <taxon>Viridiplantae</taxon>
        <taxon>Streptophyta</taxon>
        <taxon>Embryophyta</taxon>
        <taxon>Tracheophyta</taxon>
        <taxon>Spermatophyta</taxon>
        <taxon>Magnoliopsida</taxon>
        <taxon>eudicotyledons</taxon>
        <taxon>Gunneridae</taxon>
        <taxon>Pentapetalae</taxon>
        <taxon>rosids</taxon>
        <taxon>Vitales</taxon>
        <taxon>Vitaceae</taxon>
        <taxon>Viteae</taxon>
        <taxon>Vitis</taxon>
    </lineage>
</organism>
<protein>
    <submittedName>
        <fullName evidence="3">Uncharacterized protein</fullName>
    </submittedName>
</protein>
<comment type="caution">
    <text evidence="3">The sequence shown here is derived from an EMBL/GenBank/DDBJ whole genome shotgun (WGS) entry which is preliminary data.</text>
</comment>
<feature type="region of interest" description="Disordered" evidence="2">
    <location>
        <begin position="481"/>
        <end position="508"/>
    </location>
</feature>
<feature type="coiled-coil region" evidence="1">
    <location>
        <begin position="72"/>
        <end position="116"/>
    </location>
</feature>
<feature type="compositionally biased region" description="Polar residues" evidence="2">
    <location>
        <begin position="490"/>
        <end position="502"/>
    </location>
</feature>
<evidence type="ECO:0000256" key="1">
    <source>
        <dbReference type="SAM" id="Coils"/>
    </source>
</evidence>
<keyword evidence="4" id="KW-1185">Reference proteome</keyword>
<proteinExistence type="predicted"/>
<name>A0AA38YW37_VITRO</name>
<sequence>MEDSEKLTALKKAYAETILNTAKEAAARIMVSERKALSSQQDLFMAKEEALRMLVRLKQMMDSKIGEAKMISLSQQKKIEELEAQLEEAEDIVRELREELREVQNALEKMTKKQLQPLDEKSFKGNAGTEVEAPQEYKLSASASLILPCTGSRPEPVTTSDLKNSTLNKRNEGNKCYGANDPYMENCFVGNRDFASIVTRSKEPEPYRNGCTQRIRAFESSLLEGKLSLSGQVDGAMNETTIGEEEEGGEGIYMTSIPKDDNVCRMERNPDEAEEIRQEDGNLYPVQAIKSFRRKRKRAVRYSNKAPSSTCLLDQVTETHQASDLSFSKTYHYAITNDLQSGETPSNRTANESRKDPESPAALKLPSDATETSKQSECVEVTENDAEFVKACSARSTLNKDKVLTDDSVLSRQESGSLEISEAQNCTMDLETANVSVVNSDLKVSDKTDVVLSQPVLKYTFRRKRKKETLSHADGNISLEKNTLKRSTDETQNGPSEPQQASLIPESSRDSRQVAQVARQVSKLLPLILCERYVYLIYFTHKLLLLYFYSSPIL</sequence>
<evidence type="ECO:0000313" key="4">
    <source>
        <dbReference type="Proteomes" id="UP001168098"/>
    </source>
</evidence>
<dbReference type="Proteomes" id="UP001168098">
    <property type="component" value="Unassembled WGS sequence"/>
</dbReference>
<dbReference type="AlphaFoldDB" id="A0AA38YW37"/>
<dbReference type="PANTHER" id="PTHR34778">
    <property type="entry name" value="OS02G0580700 PROTEIN"/>
    <property type="match status" value="1"/>
</dbReference>
<feature type="region of interest" description="Disordered" evidence="2">
    <location>
        <begin position="338"/>
        <end position="377"/>
    </location>
</feature>
<evidence type="ECO:0000256" key="2">
    <source>
        <dbReference type="SAM" id="MobiDB-lite"/>
    </source>
</evidence>
<dbReference type="PANTHER" id="PTHR34778:SF2">
    <property type="entry name" value="OS02G0580700 PROTEIN"/>
    <property type="match status" value="1"/>
</dbReference>
<keyword evidence="1" id="KW-0175">Coiled coil</keyword>
<gene>
    <name evidence="3" type="ORF">PVL29_022544</name>
</gene>
<reference evidence="3 4" key="1">
    <citation type="journal article" date="2023" name="BMC Biotechnol.">
        <title>Vitis rotundifolia cv Carlos genome sequencing.</title>
        <authorList>
            <person name="Huff M."/>
            <person name="Hulse-Kemp A."/>
            <person name="Scheffler B."/>
            <person name="Youngblood R."/>
            <person name="Simpson S."/>
            <person name="Babiker E."/>
            <person name="Staton M."/>
        </authorList>
    </citation>
    <scope>NUCLEOTIDE SEQUENCE [LARGE SCALE GENOMIC DNA]</scope>
    <source>
        <tissue evidence="3">Leaf</tissue>
    </source>
</reference>